<keyword evidence="19" id="KW-1185">Reference proteome</keyword>
<gene>
    <name evidence="15" type="primary">atpF</name>
    <name evidence="18" type="ORF">BXY53_0122</name>
</gene>
<comment type="function">
    <text evidence="12 15">F(1)F(0) ATP synthase produces ATP from ADP in the presence of a proton or sodium gradient. F-type ATPases consist of two structural domains, F(1) containing the extramembraneous catalytic core and F(0) containing the membrane proton channel, linked together by a central stalk and a peripheral stalk. During catalysis, ATP synthesis in the catalytic domain of F(1) is coupled via a rotary mechanism of the central stalk subunits to proton translocation.</text>
</comment>
<dbReference type="CDD" id="cd06503">
    <property type="entry name" value="ATP-synt_Fo_b"/>
    <property type="match status" value="1"/>
</dbReference>
<feature type="region of interest" description="Disordered" evidence="17">
    <location>
        <begin position="247"/>
        <end position="280"/>
    </location>
</feature>
<evidence type="ECO:0000256" key="5">
    <source>
        <dbReference type="ARBA" id="ARBA00022547"/>
    </source>
</evidence>
<evidence type="ECO:0000256" key="3">
    <source>
        <dbReference type="ARBA" id="ARBA00022448"/>
    </source>
</evidence>
<evidence type="ECO:0000256" key="9">
    <source>
        <dbReference type="ARBA" id="ARBA00023065"/>
    </source>
</evidence>
<evidence type="ECO:0000256" key="6">
    <source>
        <dbReference type="ARBA" id="ARBA00022692"/>
    </source>
</evidence>
<comment type="caution">
    <text evidence="18">The sequence shown here is derived from an EMBL/GenBank/DDBJ whole genome shotgun (WGS) entry which is preliminary data.</text>
</comment>
<dbReference type="OrthoDB" id="466272at2"/>
<dbReference type="InterPro" id="IPR050059">
    <property type="entry name" value="ATP_synthase_B_chain"/>
</dbReference>
<keyword evidence="4 15" id="KW-1003">Cell membrane</keyword>
<keyword evidence="8 15" id="KW-1133">Transmembrane helix</keyword>
<evidence type="ECO:0000256" key="10">
    <source>
        <dbReference type="ARBA" id="ARBA00023136"/>
    </source>
</evidence>
<keyword evidence="11 15" id="KW-0066">ATP synthesis</keyword>
<evidence type="ECO:0000256" key="8">
    <source>
        <dbReference type="ARBA" id="ARBA00022989"/>
    </source>
</evidence>
<evidence type="ECO:0000256" key="1">
    <source>
        <dbReference type="ARBA" id="ARBA00004377"/>
    </source>
</evidence>
<organism evidence="18 19">
    <name type="scientific">Dichotomicrobium thermohalophilum</name>
    <dbReference type="NCBI Taxonomy" id="933063"/>
    <lineage>
        <taxon>Bacteria</taxon>
        <taxon>Pseudomonadati</taxon>
        <taxon>Pseudomonadota</taxon>
        <taxon>Alphaproteobacteria</taxon>
        <taxon>Hyphomicrobiales</taxon>
        <taxon>Hyphomicrobiaceae</taxon>
        <taxon>Dichotomicrobium</taxon>
    </lineage>
</organism>
<evidence type="ECO:0000256" key="12">
    <source>
        <dbReference type="ARBA" id="ARBA00025198"/>
    </source>
</evidence>
<evidence type="ECO:0000313" key="19">
    <source>
        <dbReference type="Proteomes" id="UP000266273"/>
    </source>
</evidence>
<comment type="subunit">
    <text evidence="14 15">F-type ATPases have 2 components, F(1) - the catalytic core - and F(0) - the membrane proton channel. F(1) has five subunits: alpha(3), beta(3), gamma(1), delta(1), epsilon(1). F(0) has three main subunits: a(1), b(2) and c(10-14). The alpha and beta chains form an alternating ring which encloses part of the gamma chain. F(1) is attached to F(0) by a central stalk formed by the gamma and epsilon chains, while a peripheral stalk is formed by the delta and b chains.</text>
</comment>
<keyword evidence="3 15" id="KW-0813">Transport</keyword>
<keyword evidence="16" id="KW-0175">Coiled coil</keyword>
<evidence type="ECO:0000256" key="13">
    <source>
        <dbReference type="ARBA" id="ARBA00025614"/>
    </source>
</evidence>
<keyword evidence="9 15" id="KW-0406">Ion transport</keyword>
<keyword evidence="7 15" id="KW-0375">Hydrogen ion transport</keyword>
<name>A0A397Q3T3_9HYPH</name>
<comment type="subcellular location">
    <subcellularLocation>
        <location evidence="1">Cell inner membrane</location>
        <topology evidence="1">Single-pass membrane protein</topology>
    </subcellularLocation>
    <subcellularLocation>
        <location evidence="15">Cell membrane</location>
        <topology evidence="15">Single-pass membrane protein</topology>
    </subcellularLocation>
</comment>
<dbReference type="HAMAP" id="MF_01398">
    <property type="entry name" value="ATP_synth_b_bprime"/>
    <property type="match status" value="1"/>
</dbReference>
<proteinExistence type="inferred from homology"/>
<evidence type="ECO:0000256" key="2">
    <source>
        <dbReference type="ARBA" id="ARBA00005513"/>
    </source>
</evidence>
<protein>
    <recommendedName>
        <fullName evidence="15">ATP synthase subunit b</fullName>
    </recommendedName>
    <alternativeName>
        <fullName evidence="15">ATP synthase F(0) sector subunit b</fullName>
    </alternativeName>
    <alternativeName>
        <fullName evidence="15">ATPase subunit I</fullName>
    </alternativeName>
    <alternativeName>
        <fullName evidence="15">F-type ATPase subunit b</fullName>
        <shortName evidence="15">F-ATPase subunit b</shortName>
    </alternativeName>
</protein>
<reference evidence="18 19" key="1">
    <citation type="submission" date="2018-08" db="EMBL/GenBank/DDBJ databases">
        <title>Genomic Encyclopedia of Archaeal and Bacterial Type Strains, Phase II (KMG-II): from individual species to whole genera.</title>
        <authorList>
            <person name="Goeker M."/>
        </authorList>
    </citation>
    <scope>NUCLEOTIDE SEQUENCE [LARGE SCALE GENOMIC DNA]</scope>
    <source>
        <strain evidence="18 19">DSM 5002</strain>
    </source>
</reference>
<dbReference type="AlphaFoldDB" id="A0A397Q3T3"/>
<feature type="coiled-coil region" evidence="16">
    <location>
        <begin position="31"/>
        <end position="127"/>
    </location>
</feature>
<keyword evidence="5 15" id="KW-0138">CF(0)</keyword>
<dbReference type="PANTHER" id="PTHR33445">
    <property type="entry name" value="ATP SYNTHASE SUBUNIT B', CHLOROPLASTIC"/>
    <property type="match status" value="1"/>
</dbReference>
<dbReference type="GO" id="GO:0046961">
    <property type="term" value="F:proton-transporting ATPase activity, rotational mechanism"/>
    <property type="evidence" value="ECO:0007669"/>
    <property type="project" value="TreeGrafter"/>
</dbReference>
<keyword evidence="6 15" id="KW-0812">Transmembrane</keyword>
<accession>A0A397Q3T3</accession>
<comment type="function">
    <text evidence="13">Component of the F(0) channel, it forms part of the peripheral stalk, linking F(1) to F(0). The b'-subunit is a diverged and duplicated form of b found in plants and photosynthetic bacteria.</text>
</comment>
<evidence type="ECO:0000256" key="4">
    <source>
        <dbReference type="ARBA" id="ARBA00022475"/>
    </source>
</evidence>
<dbReference type="RefSeq" id="WP_119060023.1">
    <property type="nucleotide sequence ID" value="NZ_QXDF01000001.1"/>
</dbReference>
<evidence type="ECO:0000256" key="16">
    <source>
        <dbReference type="SAM" id="Coils"/>
    </source>
</evidence>
<evidence type="ECO:0000256" key="15">
    <source>
        <dbReference type="HAMAP-Rule" id="MF_01398"/>
    </source>
</evidence>
<evidence type="ECO:0000256" key="11">
    <source>
        <dbReference type="ARBA" id="ARBA00023310"/>
    </source>
</evidence>
<evidence type="ECO:0000256" key="14">
    <source>
        <dbReference type="ARBA" id="ARBA00025830"/>
    </source>
</evidence>
<dbReference type="GO" id="GO:0046933">
    <property type="term" value="F:proton-transporting ATP synthase activity, rotational mechanism"/>
    <property type="evidence" value="ECO:0007669"/>
    <property type="project" value="UniProtKB-UniRule"/>
</dbReference>
<sequence>MQVDWITVAAQIINFLILVWLLHRFLYGPITRAMERRENRIRERLDDAAEEREKAEARQQELDAKLQELEDQREAKLEQAREEAEELKHKLEQEAREEVDRKREAWLAEMREDREDFLSQLRETMSEGFRDLAEDALRSLADTGLSEPMATVFLDRLHSLPEEDVQRLAEAARDTGRMTIESGQPLEADTRRKLTRAVHDLIADKVDIDYEGEVPDLVGIRLRAGSATTEWSVDEYLDRFLGRLNRQFPSGPVEAPDEQGEAEGAAKRDRQRASSEAVHD</sequence>
<evidence type="ECO:0000256" key="17">
    <source>
        <dbReference type="SAM" id="MobiDB-lite"/>
    </source>
</evidence>
<dbReference type="InterPro" id="IPR002146">
    <property type="entry name" value="ATP_synth_b/b'su_bac/chlpt"/>
</dbReference>
<feature type="transmembrane region" description="Helical" evidence="15">
    <location>
        <begin position="6"/>
        <end position="27"/>
    </location>
</feature>
<evidence type="ECO:0000256" key="7">
    <source>
        <dbReference type="ARBA" id="ARBA00022781"/>
    </source>
</evidence>
<keyword evidence="10 15" id="KW-0472">Membrane</keyword>
<dbReference type="GO" id="GO:0005886">
    <property type="term" value="C:plasma membrane"/>
    <property type="evidence" value="ECO:0007669"/>
    <property type="project" value="UniProtKB-SubCell"/>
</dbReference>
<feature type="compositionally biased region" description="Basic and acidic residues" evidence="17">
    <location>
        <begin position="264"/>
        <end position="280"/>
    </location>
</feature>
<dbReference type="Proteomes" id="UP000266273">
    <property type="component" value="Unassembled WGS sequence"/>
</dbReference>
<evidence type="ECO:0000313" key="18">
    <source>
        <dbReference type="EMBL" id="RIA55069.1"/>
    </source>
</evidence>
<dbReference type="PANTHER" id="PTHR33445:SF2">
    <property type="entry name" value="ATP SYNTHASE SUBUNIT B', CHLOROPLASTIC"/>
    <property type="match status" value="1"/>
</dbReference>
<comment type="similarity">
    <text evidence="2 15">Belongs to the ATPase B chain family.</text>
</comment>
<dbReference type="EMBL" id="QXDF01000001">
    <property type="protein sequence ID" value="RIA55069.1"/>
    <property type="molecule type" value="Genomic_DNA"/>
</dbReference>
<dbReference type="Pfam" id="PF00430">
    <property type="entry name" value="ATP-synt_B"/>
    <property type="match status" value="1"/>
</dbReference>
<dbReference type="GO" id="GO:0045259">
    <property type="term" value="C:proton-transporting ATP synthase complex"/>
    <property type="evidence" value="ECO:0007669"/>
    <property type="project" value="UniProtKB-KW"/>
</dbReference>